<name>A0A6L9MSC8_9ALTE</name>
<dbReference type="PANTHER" id="PTHR30348:SF9">
    <property type="entry name" value="UPF0759 PROTEIN YECE"/>
    <property type="match status" value="1"/>
</dbReference>
<dbReference type="PANTHER" id="PTHR30348">
    <property type="entry name" value="UNCHARACTERIZED PROTEIN YECE"/>
    <property type="match status" value="1"/>
</dbReference>
<dbReference type="Proteomes" id="UP000478837">
    <property type="component" value="Unassembled WGS sequence"/>
</dbReference>
<proteinExistence type="predicted"/>
<dbReference type="Gene3D" id="3.20.20.410">
    <property type="entry name" value="Protein of unknown function UPF0759"/>
    <property type="match status" value="1"/>
</dbReference>
<accession>A0A6L9MSC8</accession>
<reference evidence="1 2" key="1">
    <citation type="submission" date="2020-01" db="EMBL/GenBank/DDBJ databases">
        <title>Genomes of bacteria type strains.</title>
        <authorList>
            <person name="Chen J."/>
            <person name="Zhu S."/>
            <person name="Yang J."/>
        </authorList>
    </citation>
    <scope>NUCLEOTIDE SEQUENCE [LARGE SCALE GENOMIC DNA]</scope>
    <source>
        <strain evidence="1 2">LMG 22958</strain>
    </source>
</reference>
<evidence type="ECO:0000313" key="2">
    <source>
        <dbReference type="Proteomes" id="UP000478837"/>
    </source>
</evidence>
<protein>
    <submittedName>
        <fullName evidence="1">DUF72 domain-containing protein</fullName>
    </submittedName>
</protein>
<sequence length="277" mass="31671">MWQHSHWPSSWFASFPKAQSQLIHYAKECNTVEGNTTFYSLPDINAVERWADSVGEDFSFTFKFNQQITHVNQLQHCEDEVKQQLSLLAPLKQKLGVMMVQLPASFSPAKLAVLDNFLSLLPNDLHVAVEVRHLQFFAKKDEEKALNQLLIAHNANRIIMDTRALFTGPETSEIVREVRIKKPKVPVNVIATGEKPIVRFVGNDSDDDNTACLRPWVKKVHQWRVEGKTPYFFCHRPDNKDAPWLASLFISMYNDAFPGTPIRALSLAKIPQQDSLF</sequence>
<evidence type="ECO:0000313" key="1">
    <source>
        <dbReference type="EMBL" id="NDW20873.1"/>
    </source>
</evidence>
<keyword evidence="2" id="KW-1185">Reference proteome</keyword>
<dbReference type="SUPFAM" id="SSF117396">
    <property type="entry name" value="TM1631-like"/>
    <property type="match status" value="1"/>
</dbReference>
<comment type="caution">
    <text evidence="1">The sequence shown here is derived from an EMBL/GenBank/DDBJ whole genome shotgun (WGS) entry which is preliminary data.</text>
</comment>
<dbReference type="AlphaFoldDB" id="A0A6L9MSC8"/>
<organism evidence="1 2">
    <name type="scientific">Alteromonas hispanica</name>
    <dbReference type="NCBI Taxonomy" id="315421"/>
    <lineage>
        <taxon>Bacteria</taxon>
        <taxon>Pseudomonadati</taxon>
        <taxon>Pseudomonadota</taxon>
        <taxon>Gammaproteobacteria</taxon>
        <taxon>Alteromonadales</taxon>
        <taxon>Alteromonadaceae</taxon>
        <taxon>Alteromonas/Salinimonas group</taxon>
        <taxon>Alteromonas</taxon>
    </lineage>
</organism>
<dbReference type="Pfam" id="PF01904">
    <property type="entry name" value="DUF72"/>
    <property type="match status" value="1"/>
</dbReference>
<dbReference type="InterPro" id="IPR036520">
    <property type="entry name" value="UPF0759_sf"/>
</dbReference>
<gene>
    <name evidence="1" type="ORF">GTW09_04985</name>
</gene>
<dbReference type="InterPro" id="IPR002763">
    <property type="entry name" value="DUF72"/>
</dbReference>
<dbReference type="EMBL" id="JAAAWP010000002">
    <property type="protein sequence ID" value="NDW20873.1"/>
    <property type="molecule type" value="Genomic_DNA"/>
</dbReference>